<dbReference type="Pfam" id="PF10935">
    <property type="entry name" value="DUF2637"/>
    <property type="match status" value="1"/>
</dbReference>
<feature type="compositionally biased region" description="Low complexity" evidence="1">
    <location>
        <begin position="23"/>
        <end position="42"/>
    </location>
</feature>
<dbReference type="AlphaFoldDB" id="A0A7H8N170"/>
<name>A0A7H8N170_STRMI</name>
<feature type="region of interest" description="Disordered" evidence="1">
    <location>
        <begin position="410"/>
        <end position="438"/>
    </location>
</feature>
<dbReference type="EMBL" id="CP054928">
    <property type="protein sequence ID" value="QKW48136.1"/>
    <property type="molecule type" value="Genomic_DNA"/>
</dbReference>
<feature type="transmembrane region" description="Helical" evidence="2">
    <location>
        <begin position="61"/>
        <end position="84"/>
    </location>
</feature>
<dbReference type="Proteomes" id="UP000509345">
    <property type="component" value="Plasmid unnamed2"/>
</dbReference>
<proteinExistence type="predicted"/>
<feature type="region of interest" description="Disordered" evidence="1">
    <location>
        <begin position="294"/>
        <end position="355"/>
    </location>
</feature>
<evidence type="ECO:0000313" key="4">
    <source>
        <dbReference type="Proteomes" id="UP000509345"/>
    </source>
</evidence>
<dbReference type="RefSeq" id="WP_176145979.1">
    <property type="nucleotide sequence ID" value="NZ_CP054928.1"/>
</dbReference>
<evidence type="ECO:0000256" key="2">
    <source>
        <dbReference type="SAM" id="Phobius"/>
    </source>
</evidence>
<feature type="transmembrane region" description="Helical" evidence="2">
    <location>
        <begin position="104"/>
        <end position="124"/>
    </location>
</feature>
<dbReference type="InterPro" id="IPR021235">
    <property type="entry name" value="DUF2637"/>
</dbReference>
<protein>
    <submittedName>
        <fullName evidence="3">DUF2637 domain-containing protein</fullName>
    </submittedName>
</protein>
<keyword evidence="2" id="KW-1133">Transmembrane helix</keyword>
<evidence type="ECO:0000313" key="3">
    <source>
        <dbReference type="EMBL" id="QKW48136.1"/>
    </source>
</evidence>
<feature type="compositionally biased region" description="Basic and acidic residues" evidence="1">
    <location>
        <begin position="411"/>
        <end position="438"/>
    </location>
</feature>
<geneLocation type="plasmid" evidence="3 4">
    <name>unnamed2</name>
</geneLocation>
<feature type="region of interest" description="Disordered" evidence="1">
    <location>
        <begin position="1"/>
        <end position="53"/>
    </location>
</feature>
<sequence>MSTTTMEPETRTAAETRRSAGRPTIPAATTPVTATTAPDSAAGTPVAADAKPDTADRHRKLMIPLAVLAVLSGLAAATVGFALSYGALREAAVGWGFGAGWQSYAFPIGVDGLIVALYTVDLVLAWKRMSRPWMRIAAHAVTGVTIVLNMAAAAGSAGSAGASTGLLTALGEHPARLLSHAAMPIAYALLIEAARGAIVRVAKLESGTWDDDRLTLADWALRFPTTWKIFKHAKTWPSTITEARTHVRELAVYRIWLKHRQEIEAGLEAGKVGVLDRMPQLLAPYGVSVEEARALPETMRERERQRAEDTARAERKRHDEEAAREREEKRRREQQTREDERERQRQAREDEHAERLADLAAKAEETRLAGELAVLQAETTGAAQAARATAEGAGAAAELQAQTTLAAARRAATEEERRTALEEAAEETARTAEARRVAAEANRAAAEIERKAAEEAARTARAKADEARAAADQAAAKARTEEAAQETAARRRAAAADLETAAETELRAAETARRAAETRAAAAHAEALAGLDVVQIKTRVAARVLLADPQADGGTLAAALGNASPSRTSDYRKAALGLIAQGYPETDPDLTTTPAAAGPVHIPGQTESTV</sequence>
<feature type="compositionally biased region" description="Low complexity" evidence="1">
    <location>
        <begin position="589"/>
        <end position="599"/>
    </location>
</feature>
<organism evidence="3 4">
    <name type="scientific">Streptomyces microflavus</name>
    <name type="common">Streptomyces lipmanii</name>
    <dbReference type="NCBI Taxonomy" id="1919"/>
    <lineage>
        <taxon>Bacteria</taxon>
        <taxon>Bacillati</taxon>
        <taxon>Actinomycetota</taxon>
        <taxon>Actinomycetes</taxon>
        <taxon>Kitasatosporales</taxon>
        <taxon>Streptomycetaceae</taxon>
        <taxon>Streptomyces</taxon>
    </lineage>
</organism>
<feature type="region of interest" description="Disordered" evidence="1">
    <location>
        <begin position="473"/>
        <end position="494"/>
    </location>
</feature>
<accession>A0A7H8N170</accession>
<keyword evidence="2" id="KW-0812">Transmembrane</keyword>
<reference evidence="3 4" key="1">
    <citation type="submission" date="2020-06" db="EMBL/GenBank/DDBJ databases">
        <title>Genome mining for natural products.</title>
        <authorList>
            <person name="Zhang B."/>
            <person name="Shi J."/>
            <person name="Ge H."/>
        </authorList>
    </citation>
    <scope>NUCLEOTIDE SEQUENCE [LARGE SCALE GENOMIC DNA]</scope>
    <source>
        <strain evidence="3 4">NA06532</strain>
        <plasmid evidence="3 4">unnamed2</plasmid>
    </source>
</reference>
<dbReference type="GeneID" id="87636857"/>
<gene>
    <name evidence="3" type="ORF">HUT09_37010</name>
</gene>
<feature type="transmembrane region" description="Helical" evidence="2">
    <location>
        <begin position="136"/>
        <end position="157"/>
    </location>
</feature>
<evidence type="ECO:0000256" key="1">
    <source>
        <dbReference type="SAM" id="MobiDB-lite"/>
    </source>
</evidence>
<keyword evidence="2" id="KW-0472">Membrane</keyword>
<feature type="region of interest" description="Disordered" evidence="1">
    <location>
        <begin position="584"/>
        <end position="610"/>
    </location>
</feature>
<feature type="compositionally biased region" description="Basic and acidic residues" evidence="1">
    <location>
        <begin position="8"/>
        <end position="18"/>
    </location>
</feature>
<keyword evidence="3" id="KW-0614">Plasmid</keyword>